<dbReference type="HOGENOM" id="CLU_3303177_0_0_6"/>
<protein>
    <submittedName>
        <fullName evidence="1">Uncharacterized protein</fullName>
    </submittedName>
</protein>
<dbReference type="PaxDb" id="243159-AFE_2512"/>
<sequence>MGLRSLGKGDGLVRSYLDVAPHIAREVGEDASGNWWAPL</sequence>
<name>B7J746_ACIF2</name>
<gene>
    <name evidence="1" type="ordered locus">AFE_2512</name>
</gene>
<dbReference type="Proteomes" id="UP000001362">
    <property type="component" value="Chromosome"/>
</dbReference>
<keyword evidence="2" id="KW-1185">Reference proteome</keyword>
<evidence type="ECO:0000313" key="1">
    <source>
        <dbReference type="EMBL" id="ACK78158.1"/>
    </source>
</evidence>
<dbReference type="EMBL" id="CP001219">
    <property type="protein sequence ID" value="ACK78158.1"/>
    <property type="molecule type" value="Genomic_DNA"/>
</dbReference>
<proteinExistence type="predicted"/>
<organism evidence="1 2">
    <name type="scientific">Acidithiobacillus ferrooxidans (strain ATCC 23270 / DSM 14882 / CIP 104768 / NCIMB 8455)</name>
    <name type="common">Ferrobacillus ferrooxidans (strain ATCC 23270)</name>
    <dbReference type="NCBI Taxonomy" id="243159"/>
    <lineage>
        <taxon>Bacteria</taxon>
        <taxon>Pseudomonadati</taxon>
        <taxon>Pseudomonadota</taxon>
        <taxon>Acidithiobacillia</taxon>
        <taxon>Acidithiobacillales</taxon>
        <taxon>Acidithiobacillaceae</taxon>
        <taxon>Acidithiobacillus</taxon>
    </lineage>
</organism>
<dbReference type="AlphaFoldDB" id="B7J746"/>
<accession>B7J746</accession>
<evidence type="ECO:0000313" key="2">
    <source>
        <dbReference type="Proteomes" id="UP000001362"/>
    </source>
</evidence>
<dbReference type="STRING" id="243159.AFE_2512"/>
<dbReference type="KEGG" id="afr:AFE_2512"/>
<reference evidence="1 2" key="1">
    <citation type="journal article" date="2008" name="BMC Genomics">
        <title>Acidithiobacillus ferrooxidans metabolism: from genome sequence to industrial applications.</title>
        <authorList>
            <person name="Valdes J."/>
            <person name="Pedroso I."/>
            <person name="Quatrini R."/>
            <person name="Dodson R.J."/>
            <person name="Tettelin H."/>
            <person name="Blake R.II."/>
            <person name="Eisen J.A."/>
            <person name="Holmes D.S."/>
        </authorList>
    </citation>
    <scope>NUCLEOTIDE SEQUENCE [LARGE SCALE GENOMIC DNA]</scope>
    <source>
        <strain evidence="2">ATCC 23270 / DSM 14882 / CIP 104768 / NCIMB 8455</strain>
    </source>
</reference>